<feature type="domain" description="Ketoreductase" evidence="3">
    <location>
        <begin position="1"/>
        <end position="139"/>
    </location>
</feature>
<protein>
    <recommendedName>
        <fullName evidence="3">Ketoreductase domain-containing protein</fullName>
    </recommendedName>
</protein>
<keyword evidence="1" id="KW-0808">Transferase</keyword>
<dbReference type="SMART" id="SM00822">
    <property type="entry name" value="PKS_KR"/>
    <property type="match status" value="1"/>
</dbReference>
<evidence type="ECO:0000256" key="1">
    <source>
        <dbReference type="ARBA" id="ARBA00022679"/>
    </source>
</evidence>
<evidence type="ECO:0000256" key="2">
    <source>
        <dbReference type="ARBA" id="ARBA00023268"/>
    </source>
</evidence>
<dbReference type="Proteomes" id="UP000661280">
    <property type="component" value="Chromosome 3"/>
</dbReference>
<dbReference type="InterPro" id="IPR036291">
    <property type="entry name" value="NAD(P)-bd_dom_sf"/>
</dbReference>
<name>A0A7R7WUM8_ASPKA</name>
<reference evidence="4" key="1">
    <citation type="submission" date="2021-01" db="EMBL/GenBank/DDBJ databases">
        <authorList>
            <consortium name="Aspergillus luchuensis mut. kawachii IFO 4304 genome sequencing consortium"/>
            <person name="Kazuki M."/>
            <person name="Futagami T."/>
        </authorList>
    </citation>
    <scope>NUCLEOTIDE SEQUENCE</scope>
    <source>
        <strain evidence="4">IFO 4308</strain>
    </source>
</reference>
<proteinExistence type="predicted"/>
<dbReference type="SUPFAM" id="SSF51735">
    <property type="entry name" value="NAD(P)-binding Rossmann-fold domains"/>
    <property type="match status" value="1"/>
</dbReference>
<dbReference type="InterPro" id="IPR050091">
    <property type="entry name" value="PKS_NRPS_Biosynth_Enz"/>
</dbReference>
<dbReference type="InterPro" id="IPR057326">
    <property type="entry name" value="KR_dom"/>
</dbReference>
<dbReference type="PANTHER" id="PTHR43775">
    <property type="entry name" value="FATTY ACID SYNTHASE"/>
    <property type="match status" value="1"/>
</dbReference>
<reference evidence="4" key="2">
    <citation type="submission" date="2021-02" db="EMBL/GenBank/DDBJ databases">
        <title>Aspergillus luchuensis mut. kawachii IFO 4304 genome sequence.</title>
        <authorList>
            <person name="Mori K."/>
            <person name="Kadooka C."/>
            <person name="Goto M."/>
            <person name="Futagami T."/>
        </authorList>
    </citation>
    <scope>NUCLEOTIDE SEQUENCE</scope>
    <source>
        <strain evidence="4">IFO 4308</strain>
    </source>
</reference>
<dbReference type="GO" id="GO:0004312">
    <property type="term" value="F:fatty acid synthase activity"/>
    <property type="evidence" value="ECO:0007669"/>
    <property type="project" value="TreeGrafter"/>
</dbReference>
<dbReference type="EMBL" id="AP024427">
    <property type="protein sequence ID" value="BCR96953.1"/>
    <property type="molecule type" value="Genomic_DNA"/>
</dbReference>
<gene>
    <name evidence="4" type="ORF">AKAW2_30272S</name>
</gene>
<accession>A0A7R7WUM8</accession>
<keyword evidence="5" id="KW-1185">Reference proteome</keyword>
<dbReference type="Gene3D" id="3.40.50.720">
    <property type="entry name" value="NAD(P)-binding Rossmann-like Domain"/>
    <property type="match status" value="1"/>
</dbReference>
<evidence type="ECO:0000313" key="5">
    <source>
        <dbReference type="Proteomes" id="UP000661280"/>
    </source>
</evidence>
<dbReference type="Pfam" id="PF08659">
    <property type="entry name" value="KR"/>
    <property type="match status" value="1"/>
</dbReference>
<dbReference type="KEGG" id="aluc:AKAW2_30272S"/>
<dbReference type="AlphaFoldDB" id="A0A7R7WUM8"/>
<keyword evidence="2" id="KW-0511">Multifunctional enzyme</keyword>
<dbReference type="OrthoDB" id="329835at2759"/>
<evidence type="ECO:0000259" key="3">
    <source>
        <dbReference type="SMART" id="SM00822"/>
    </source>
</evidence>
<dbReference type="PANTHER" id="PTHR43775:SF49">
    <property type="entry name" value="SYNTHASE, PUTATIVE (JCVI)-RELATED"/>
    <property type="match status" value="1"/>
</dbReference>
<dbReference type="InterPro" id="IPR013968">
    <property type="entry name" value="PKS_KR"/>
</dbReference>
<evidence type="ECO:0000313" key="4">
    <source>
        <dbReference type="EMBL" id="BCR96953.1"/>
    </source>
</evidence>
<sequence length="202" mass="22341">MECQPVAVQGNVANLDDVNIAISQSPRKIGGVIQLALEFEGKEPQQFPIPQDSVLHDMFYEDWQCPLAPKVHGTWNLHQALSSTPLDFFIMFDSNAGIHGSPSQANYAAANTFLVGLAKYRHSLGQPAPVLGLGPTAEIDYVSRQPKLRRYFDSLGVRYVHEQGLLSVVHLLIKHSRDPALLQNSAVQDPHHLSLGAIYKLR</sequence>
<dbReference type="GO" id="GO:0044550">
    <property type="term" value="P:secondary metabolite biosynthetic process"/>
    <property type="evidence" value="ECO:0007669"/>
    <property type="project" value="TreeGrafter"/>
</dbReference>
<dbReference type="RefSeq" id="XP_041540719.1">
    <property type="nucleotide sequence ID" value="XM_041686766.1"/>
</dbReference>
<dbReference type="GeneID" id="64958278"/>
<dbReference type="GO" id="GO:0006633">
    <property type="term" value="P:fatty acid biosynthetic process"/>
    <property type="evidence" value="ECO:0007669"/>
    <property type="project" value="TreeGrafter"/>
</dbReference>
<organism evidence="4 5">
    <name type="scientific">Aspergillus kawachii</name>
    <name type="common">White koji mold</name>
    <name type="synonym">Aspergillus awamori var. kawachi</name>
    <dbReference type="NCBI Taxonomy" id="1069201"/>
    <lineage>
        <taxon>Eukaryota</taxon>
        <taxon>Fungi</taxon>
        <taxon>Dikarya</taxon>
        <taxon>Ascomycota</taxon>
        <taxon>Pezizomycotina</taxon>
        <taxon>Eurotiomycetes</taxon>
        <taxon>Eurotiomycetidae</taxon>
        <taxon>Eurotiales</taxon>
        <taxon>Aspergillaceae</taxon>
        <taxon>Aspergillus</taxon>
        <taxon>Aspergillus subgen. Circumdati</taxon>
    </lineage>
</organism>